<protein>
    <submittedName>
        <fullName evidence="1">Uncharacterized protein</fullName>
    </submittedName>
</protein>
<dbReference type="RefSeq" id="WP_369251116.1">
    <property type="nucleotide sequence ID" value="NZ_CP163443.1"/>
</dbReference>
<proteinExistence type="predicted"/>
<dbReference type="AlphaFoldDB" id="A0AB39RVQ4"/>
<accession>A0AB39RVQ4</accession>
<organism evidence="1">
    <name type="scientific">Streptomyces sp. R41</name>
    <dbReference type="NCBI Taxonomy" id="3238632"/>
    <lineage>
        <taxon>Bacteria</taxon>
        <taxon>Bacillati</taxon>
        <taxon>Actinomycetota</taxon>
        <taxon>Actinomycetes</taxon>
        <taxon>Kitasatosporales</taxon>
        <taxon>Streptomycetaceae</taxon>
        <taxon>Streptomyces</taxon>
    </lineage>
</organism>
<evidence type="ECO:0000313" key="1">
    <source>
        <dbReference type="EMBL" id="XDQ58057.1"/>
    </source>
</evidence>
<name>A0AB39RVQ4_9ACTN</name>
<sequence length="78" mass="8603">MSHPVPTWASVRPSERLAGTPAVRRDGNWWLITPTDAMPASDPVFTGELDRFAADMAAADRAVAKVRTERAAARKDRR</sequence>
<reference evidence="1" key="1">
    <citation type="submission" date="2024-07" db="EMBL/GenBank/DDBJ databases">
        <authorList>
            <person name="Yu S.T."/>
        </authorList>
    </citation>
    <scope>NUCLEOTIDE SEQUENCE</scope>
    <source>
        <strain evidence="1">R41</strain>
    </source>
</reference>
<gene>
    <name evidence="1" type="ORF">AB5J53_43640</name>
</gene>
<dbReference type="EMBL" id="CP163443">
    <property type="protein sequence ID" value="XDQ58057.1"/>
    <property type="molecule type" value="Genomic_DNA"/>
</dbReference>